<organism evidence="2 3">
    <name type="scientific">Rhizophagus clarus</name>
    <dbReference type="NCBI Taxonomy" id="94130"/>
    <lineage>
        <taxon>Eukaryota</taxon>
        <taxon>Fungi</taxon>
        <taxon>Fungi incertae sedis</taxon>
        <taxon>Mucoromycota</taxon>
        <taxon>Glomeromycotina</taxon>
        <taxon>Glomeromycetes</taxon>
        <taxon>Glomerales</taxon>
        <taxon>Glomeraceae</taxon>
        <taxon>Rhizophagus</taxon>
    </lineage>
</organism>
<protein>
    <submittedName>
        <fullName evidence="2">Uncharacterized protein</fullName>
    </submittedName>
</protein>
<reference evidence="2" key="1">
    <citation type="submission" date="2019-10" db="EMBL/GenBank/DDBJ databases">
        <title>Conservation and host-specific expression of non-tandemly repeated heterogenous ribosome RNA gene in arbuscular mycorrhizal fungi.</title>
        <authorList>
            <person name="Maeda T."/>
            <person name="Kobayashi Y."/>
            <person name="Nakagawa T."/>
            <person name="Ezawa T."/>
            <person name="Yamaguchi K."/>
            <person name="Bino T."/>
            <person name="Nishimoto Y."/>
            <person name="Shigenobu S."/>
            <person name="Kawaguchi M."/>
        </authorList>
    </citation>
    <scope>NUCLEOTIDE SEQUENCE</scope>
    <source>
        <strain evidence="2">HR1</strain>
    </source>
</reference>
<sequence>MPLNSQLNINITFKLQKDVKEDLLNKNKAEHERTKKTRRKHANSRKNDPVISKLKKSELNLIMIKNVYHSLEESEVNPDGDSNETCIIIQDIEWRSDCTKSEYNGSMLSIVTRAVENYKDNVNDPVNIRHYSSRKKSRSTEEAEDAE</sequence>
<proteinExistence type="predicted"/>
<comment type="caution">
    <text evidence="2">The sequence shown here is derived from an EMBL/GenBank/DDBJ whole genome shotgun (WGS) entry which is preliminary data.</text>
</comment>
<feature type="region of interest" description="Disordered" evidence="1">
    <location>
        <begin position="125"/>
        <end position="147"/>
    </location>
</feature>
<evidence type="ECO:0000313" key="3">
    <source>
        <dbReference type="Proteomes" id="UP000615446"/>
    </source>
</evidence>
<evidence type="ECO:0000256" key="1">
    <source>
        <dbReference type="SAM" id="MobiDB-lite"/>
    </source>
</evidence>
<dbReference type="AlphaFoldDB" id="A0A8H3M9C0"/>
<feature type="region of interest" description="Disordered" evidence="1">
    <location>
        <begin position="24"/>
        <end position="51"/>
    </location>
</feature>
<evidence type="ECO:0000313" key="2">
    <source>
        <dbReference type="EMBL" id="GET01133.1"/>
    </source>
</evidence>
<gene>
    <name evidence="2" type="ORF">RCL2_002755700</name>
</gene>
<feature type="compositionally biased region" description="Basic residues" evidence="1">
    <location>
        <begin position="34"/>
        <end position="44"/>
    </location>
</feature>
<name>A0A8H3M9C0_9GLOM</name>
<dbReference type="Proteomes" id="UP000615446">
    <property type="component" value="Unassembled WGS sequence"/>
</dbReference>
<accession>A0A8H3M9C0</accession>
<dbReference type="EMBL" id="BLAL01000297">
    <property type="protein sequence ID" value="GET01133.1"/>
    <property type="molecule type" value="Genomic_DNA"/>
</dbReference>
<feature type="compositionally biased region" description="Basic and acidic residues" evidence="1">
    <location>
        <begin position="24"/>
        <end position="33"/>
    </location>
</feature>